<gene>
    <name evidence="2" type="ORF">GCM10007876_37900</name>
</gene>
<sequence>MQLKYSLVENRKVKAAPRLRGKCYFCGTETIAKCGSKIKWHWAHMRHNKCDTWWENETQWHRDWKSHWPDVNQEVVHFDSKGEKHIADVKNNNSIVIEFQNSPISETELVSREEFYNDMIWVVNGEKFVHNMRYGAKLPDPNHPLCNNIAVNEDFSKNFGYRKSFTFFHISDYAGPHQLVEIHSSEEIKDIIEHTHIGHYLFKWRNPRYVWFKSSKPVLFDFGTGVLWQLMRFNDHSSYCIAAYLKDDFIKDFGGSTSSEALKSF</sequence>
<proteinExistence type="predicted"/>
<accession>A0AA37W7Z0</accession>
<evidence type="ECO:0000313" key="3">
    <source>
        <dbReference type="Proteomes" id="UP001161389"/>
    </source>
</evidence>
<comment type="caution">
    <text evidence="2">The sequence shown here is derived from an EMBL/GenBank/DDBJ whole genome shotgun (WGS) entry which is preliminary data.</text>
</comment>
<keyword evidence="3" id="KW-1185">Reference proteome</keyword>
<name>A0AA37W7Z0_9GAMM</name>
<dbReference type="InterPro" id="IPR010330">
    <property type="entry name" value="CoiA_nuc"/>
</dbReference>
<dbReference type="Proteomes" id="UP001161389">
    <property type="component" value="Unassembled WGS sequence"/>
</dbReference>
<dbReference type="EMBL" id="BSNM01000026">
    <property type="protein sequence ID" value="GLQ33310.1"/>
    <property type="molecule type" value="Genomic_DNA"/>
</dbReference>
<evidence type="ECO:0000313" key="2">
    <source>
        <dbReference type="EMBL" id="GLQ33310.1"/>
    </source>
</evidence>
<protein>
    <recommendedName>
        <fullName evidence="1">Competence protein CoiA nuclease-like domain-containing protein</fullName>
    </recommendedName>
</protein>
<feature type="domain" description="Competence protein CoiA nuclease-like" evidence="1">
    <location>
        <begin position="90"/>
        <end position="140"/>
    </location>
</feature>
<dbReference type="Pfam" id="PF06054">
    <property type="entry name" value="CoiA_nuc"/>
    <property type="match status" value="1"/>
</dbReference>
<evidence type="ECO:0000259" key="1">
    <source>
        <dbReference type="Pfam" id="PF06054"/>
    </source>
</evidence>
<reference evidence="2" key="1">
    <citation type="journal article" date="2014" name="Int. J. Syst. Evol. Microbiol.">
        <title>Complete genome sequence of Corynebacterium casei LMG S-19264T (=DSM 44701T), isolated from a smear-ripened cheese.</title>
        <authorList>
            <consortium name="US DOE Joint Genome Institute (JGI-PGF)"/>
            <person name="Walter F."/>
            <person name="Albersmeier A."/>
            <person name="Kalinowski J."/>
            <person name="Ruckert C."/>
        </authorList>
    </citation>
    <scope>NUCLEOTIDE SEQUENCE</scope>
    <source>
        <strain evidence="2">NBRC 110071</strain>
    </source>
</reference>
<dbReference type="AlphaFoldDB" id="A0AA37W7Z0"/>
<organism evidence="2 3">
    <name type="scientific">Litoribrevibacter albus</name>
    <dbReference type="NCBI Taxonomy" id="1473156"/>
    <lineage>
        <taxon>Bacteria</taxon>
        <taxon>Pseudomonadati</taxon>
        <taxon>Pseudomonadota</taxon>
        <taxon>Gammaproteobacteria</taxon>
        <taxon>Oceanospirillales</taxon>
        <taxon>Oceanospirillaceae</taxon>
        <taxon>Litoribrevibacter</taxon>
    </lineage>
</organism>
<reference evidence="2" key="2">
    <citation type="submission" date="2023-01" db="EMBL/GenBank/DDBJ databases">
        <title>Draft genome sequence of Litoribrevibacter albus strain NBRC 110071.</title>
        <authorList>
            <person name="Sun Q."/>
            <person name="Mori K."/>
        </authorList>
    </citation>
    <scope>NUCLEOTIDE SEQUENCE</scope>
    <source>
        <strain evidence="2">NBRC 110071</strain>
    </source>
</reference>